<evidence type="ECO:0000313" key="4">
    <source>
        <dbReference type="EMBL" id="MDV6307833.1"/>
    </source>
</evidence>
<feature type="domain" description="DUF7064" evidence="2">
    <location>
        <begin position="229"/>
        <end position="337"/>
    </location>
</feature>
<feature type="region of interest" description="Disordered" evidence="1">
    <location>
        <begin position="1"/>
        <end position="23"/>
    </location>
</feature>
<dbReference type="InterPro" id="IPR055492">
    <property type="entry name" value="DUF7064"/>
</dbReference>
<dbReference type="InterPro" id="IPR055493">
    <property type="entry name" value="DUF7065"/>
</dbReference>
<evidence type="ECO:0000313" key="5">
    <source>
        <dbReference type="Proteomes" id="UP001185779"/>
    </source>
</evidence>
<evidence type="ECO:0000256" key="1">
    <source>
        <dbReference type="SAM" id="MobiDB-lite"/>
    </source>
</evidence>
<gene>
    <name evidence="4" type="ORF">R3P94_10965</name>
</gene>
<keyword evidence="5" id="KW-1185">Reference proteome</keyword>
<comment type="caution">
    <text evidence="4">The sequence shown here is derived from an EMBL/GenBank/DDBJ whole genome shotgun (WGS) entry which is preliminary data.</text>
</comment>
<sequence length="365" mass="41731">MTVEDNAGEITADTPFAPADDTYHVPPTDDPYWVETNWWSFNIPARHIGGWLHARYDVNRGTVTWRVFVWDPSGADLGRIAYYRNATDKPMPENPDLRDITFPHGGFSVKMIEPLTRYQIAYSDPANDFSISFEHTAVHPPRRFTPGEPPAMYSPHLDQLGHQVGELVLRGESIPIDSYSIRDRTWGPRGGHHMQSKKPEYLRGEHKVLHPGGPRWREIERERGRGRIQYIFGHSGPETGFLGFVRPQDGDAEGWSPLNHGWLLRDGKFERLDKTQSRMRNFRDPQTGWSAHMQVDLTDLTGRTMSAEGFSVSHMCEGGLGSNALMRWEFDGEIGWGEDQDGWKRSHWIKMMNALRATGNHKEEA</sequence>
<dbReference type="Pfam" id="PF23212">
    <property type="entry name" value="DUF7064"/>
    <property type="match status" value="1"/>
</dbReference>
<reference evidence="4 5" key="1">
    <citation type="submission" date="2023-10" db="EMBL/GenBank/DDBJ databases">
        <title>Development of a sustainable strategy for remediation of hydrocarbon-contaminated territories based on the waste exchange concept.</title>
        <authorList>
            <person name="Krivoruchko A."/>
        </authorList>
    </citation>
    <scope>NUCLEOTIDE SEQUENCE [LARGE SCALE GENOMIC DNA]</scope>
    <source>
        <strain evidence="4 5">IEGM 1266</strain>
    </source>
</reference>
<dbReference type="RefSeq" id="WP_024499702.1">
    <property type="nucleotide sequence ID" value="NZ_CP091855.1"/>
</dbReference>
<dbReference type="Pfam" id="PF23213">
    <property type="entry name" value="DUF7065"/>
    <property type="match status" value="1"/>
</dbReference>
<protein>
    <submittedName>
        <fullName evidence="4">Uncharacterized protein</fullName>
    </submittedName>
</protein>
<name>A0ABU4DDM4_9ACTN</name>
<dbReference type="Proteomes" id="UP001185779">
    <property type="component" value="Unassembled WGS sequence"/>
</dbReference>
<dbReference type="GeneID" id="77169898"/>
<evidence type="ECO:0000259" key="3">
    <source>
        <dbReference type="Pfam" id="PF23213"/>
    </source>
</evidence>
<feature type="domain" description="DUF7065" evidence="3">
    <location>
        <begin position="24"/>
        <end position="189"/>
    </location>
</feature>
<accession>A0ABU4DDM4</accession>
<proteinExistence type="predicted"/>
<evidence type="ECO:0000259" key="2">
    <source>
        <dbReference type="Pfam" id="PF23212"/>
    </source>
</evidence>
<organism evidence="4 5">
    <name type="scientific">Gordonia amicalis</name>
    <dbReference type="NCBI Taxonomy" id="89053"/>
    <lineage>
        <taxon>Bacteria</taxon>
        <taxon>Bacillati</taxon>
        <taxon>Actinomycetota</taxon>
        <taxon>Actinomycetes</taxon>
        <taxon>Mycobacteriales</taxon>
        <taxon>Gordoniaceae</taxon>
        <taxon>Gordonia</taxon>
    </lineage>
</organism>
<dbReference type="EMBL" id="JAWLKI010000010">
    <property type="protein sequence ID" value="MDV6307833.1"/>
    <property type="molecule type" value="Genomic_DNA"/>
</dbReference>